<sequence length="314" mass="33563">MEIYQIRAFVTVARLGNLTRAAEALSLTQPAVTAQIKALEQSLGVALFDRSGGRLALAKAGEMLLPTAESLLVLGAQFKSEAQQLQGSLQGAVELGLPSEKPDFLRLGELAAAITQRLPLVELKTQTLPTAVLAEQVSTGRLPAALTIAAHPPRGVLWMPLRSVRYRIALPREHAAVLKRGGWREVAQLPWLDGPAGSHTHLLLRDMFERHGLSPRVAMQNDDQANLEALVRAGAGCALLREETALAGAASGDFMVWGQARADALLGFILPYERASEPALVALSSIIQAIWKPRAPVASDPPAVAPFPTESTPQ</sequence>
<dbReference type="InterPro" id="IPR005119">
    <property type="entry name" value="LysR_subst-bd"/>
</dbReference>
<dbReference type="AlphaFoldDB" id="A0A6S7E734"/>
<evidence type="ECO:0000256" key="1">
    <source>
        <dbReference type="ARBA" id="ARBA00009437"/>
    </source>
</evidence>
<dbReference type="PANTHER" id="PTHR30126">
    <property type="entry name" value="HTH-TYPE TRANSCRIPTIONAL REGULATOR"/>
    <property type="match status" value="1"/>
</dbReference>
<protein>
    <submittedName>
        <fullName evidence="6">HTH-type transcriptional activator CmpR</fullName>
    </submittedName>
</protein>
<dbReference type="FunFam" id="1.10.10.10:FF:000001">
    <property type="entry name" value="LysR family transcriptional regulator"/>
    <property type="match status" value="1"/>
</dbReference>
<evidence type="ECO:0000256" key="3">
    <source>
        <dbReference type="ARBA" id="ARBA00023125"/>
    </source>
</evidence>
<dbReference type="EMBL" id="CADIKZ010000012">
    <property type="protein sequence ID" value="CAB3898507.1"/>
    <property type="molecule type" value="Genomic_DNA"/>
</dbReference>
<evidence type="ECO:0000256" key="2">
    <source>
        <dbReference type="ARBA" id="ARBA00023015"/>
    </source>
</evidence>
<dbReference type="InterPro" id="IPR036390">
    <property type="entry name" value="WH_DNA-bd_sf"/>
</dbReference>
<keyword evidence="4" id="KW-0804">Transcription</keyword>
<evidence type="ECO:0000259" key="5">
    <source>
        <dbReference type="PROSITE" id="PS50931"/>
    </source>
</evidence>
<dbReference type="GO" id="GO:0003700">
    <property type="term" value="F:DNA-binding transcription factor activity"/>
    <property type="evidence" value="ECO:0007669"/>
    <property type="project" value="InterPro"/>
</dbReference>
<comment type="similarity">
    <text evidence="1">Belongs to the LysR transcriptional regulatory family.</text>
</comment>
<evidence type="ECO:0000256" key="4">
    <source>
        <dbReference type="ARBA" id="ARBA00023163"/>
    </source>
</evidence>
<dbReference type="InterPro" id="IPR036388">
    <property type="entry name" value="WH-like_DNA-bd_sf"/>
</dbReference>
<gene>
    <name evidence="6" type="primary">cmpR_8</name>
    <name evidence="6" type="ORF">LMG26788_04153</name>
</gene>
<dbReference type="Proteomes" id="UP000494203">
    <property type="component" value="Unassembled WGS sequence"/>
</dbReference>
<dbReference type="Gene3D" id="1.10.10.10">
    <property type="entry name" value="Winged helix-like DNA-binding domain superfamily/Winged helix DNA-binding domain"/>
    <property type="match status" value="1"/>
</dbReference>
<dbReference type="Gene3D" id="3.40.190.290">
    <property type="match status" value="1"/>
</dbReference>
<feature type="domain" description="HTH lysR-type" evidence="5">
    <location>
        <begin position="1"/>
        <end position="58"/>
    </location>
</feature>
<dbReference type="GO" id="GO:0000976">
    <property type="term" value="F:transcription cis-regulatory region binding"/>
    <property type="evidence" value="ECO:0007669"/>
    <property type="project" value="TreeGrafter"/>
</dbReference>
<dbReference type="InterPro" id="IPR000847">
    <property type="entry name" value="LysR_HTH_N"/>
</dbReference>
<evidence type="ECO:0000313" key="6">
    <source>
        <dbReference type="EMBL" id="CAB3898507.1"/>
    </source>
</evidence>
<accession>A0A6S7E734</accession>
<proteinExistence type="inferred from homology"/>
<keyword evidence="2" id="KW-0805">Transcription regulation</keyword>
<dbReference type="PRINTS" id="PR00039">
    <property type="entry name" value="HTHLYSR"/>
</dbReference>
<organism evidence="6 7">
    <name type="scientific">Achromobacter pulmonis</name>
    <dbReference type="NCBI Taxonomy" id="1389932"/>
    <lineage>
        <taxon>Bacteria</taxon>
        <taxon>Pseudomonadati</taxon>
        <taxon>Pseudomonadota</taxon>
        <taxon>Betaproteobacteria</taxon>
        <taxon>Burkholderiales</taxon>
        <taxon>Alcaligenaceae</taxon>
        <taxon>Achromobacter</taxon>
    </lineage>
</organism>
<name>A0A6S7E734_9BURK</name>
<reference evidence="6 7" key="1">
    <citation type="submission" date="2020-04" db="EMBL/GenBank/DDBJ databases">
        <authorList>
            <person name="De Canck E."/>
        </authorList>
    </citation>
    <scope>NUCLEOTIDE SEQUENCE [LARGE SCALE GENOMIC DNA]</scope>
    <source>
        <strain evidence="6 7">LMG 26788</strain>
    </source>
</reference>
<dbReference type="SUPFAM" id="SSF46785">
    <property type="entry name" value="Winged helix' DNA-binding domain"/>
    <property type="match status" value="1"/>
</dbReference>
<dbReference type="SUPFAM" id="SSF53850">
    <property type="entry name" value="Periplasmic binding protein-like II"/>
    <property type="match status" value="1"/>
</dbReference>
<dbReference type="PANTHER" id="PTHR30126:SF40">
    <property type="entry name" value="HTH-TYPE TRANSCRIPTIONAL REGULATOR GLTR"/>
    <property type="match status" value="1"/>
</dbReference>
<keyword evidence="7" id="KW-1185">Reference proteome</keyword>
<evidence type="ECO:0000313" key="7">
    <source>
        <dbReference type="Proteomes" id="UP000494203"/>
    </source>
</evidence>
<keyword evidence="3" id="KW-0238">DNA-binding</keyword>
<dbReference type="Pfam" id="PF03466">
    <property type="entry name" value="LysR_substrate"/>
    <property type="match status" value="1"/>
</dbReference>
<dbReference type="Pfam" id="PF00126">
    <property type="entry name" value="HTH_1"/>
    <property type="match status" value="1"/>
</dbReference>
<dbReference type="CDD" id="cd05466">
    <property type="entry name" value="PBP2_LTTR_substrate"/>
    <property type="match status" value="1"/>
</dbReference>
<dbReference type="PROSITE" id="PS50931">
    <property type="entry name" value="HTH_LYSR"/>
    <property type="match status" value="1"/>
</dbReference>
<dbReference type="RefSeq" id="WP_175134872.1">
    <property type="nucleotide sequence ID" value="NZ_CADIJV010000028.1"/>
</dbReference>